<sequence>MSFFKRPRHIHKLRKSHPHLEPALIKQKYLENKSDYVKTLCELNSLSLEEYTRDSEANGFAFRRQQLRQTRTLQHDSFDDDSTPIDPNSPPMPAHSQHQTNQNMFAKQPGYYHQDFQQNQPVLDHTGRLTNINPSMAPGRGNSGTFAFQRDHFANFDNRQIRRSPGFFNAYDGRMRPQPLLLDPGAHQCQACTCAWQHSCQRQNWYGTQSGYYNNLQNRPGYYRMNSLPSIIESSFSDESHSSLESSLKASVGQHFGSHQQLNVYPSSSNVRKMPQQYHFAGRPQTSSPAVRSLYRPLKYQAIRHTP</sequence>
<dbReference type="AlphaFoldDB" id="A0A5K3EU90"/>
<evidence type="ECO:0000313" key="2">
    <source>
        <dbReference type="WBParaSite" id="MCU_003140-RB"/>
    </source>
</evidence>
<proteinExistence type="predicted"/>
<organism evidence="2">
    <name type="scientific">Mesocestoides corti</name>
    <name type="common">Flatworm</name>
    <dbReference type="NCBI Taxonomy" id="53468"/>
    <lineage>
        <taxon>Eukaryota</taxon>
        <taxon>Metazoa</taxon>
        <taxon>Spiralia</taxon>
        <taxon>Lophotrochozoa</taxon>
        <taxon>Platyhelminthes</taxon>
        <taxon>Cestoda</taxon>
        <taxon>Eucestoda</taxon>
        <taxon>Cyclophyllidea</taxon>
        <taxon>Mesocestoididae</taxon>
        <taxon>Mesocestoides</taxon>
    </lineage>
</organism>
<evidence type="ECO:0000256" key="1">
    <source>
        <dbReference type="SAM" id="MobiDB-lite"/>
    </source>
</evidence>
<protein>
    <submittedName>
        <fullName evidence="2">Uncharacterized protein</fullName>
    </submittedName>
</protein>
<reference evidence="2" key="1">
    <citation type="submission" date="2019-11" db="UniProtKB">
        <authorList>
            <consortium name="WormBaseParasite"/>
        </authorList>
    </citation>
    <scope>IDENTIFICATION</scope>
</reference>
<accession>A0A5K3EU90</accession>
<feature type="region of interest" description="Disordered" evidence="1">
    <location>
        <begin position="69"/>
        <end position="99"/>
    </location>
</feature>
<dbReference type="WBParaSite" id="MCU_003140-RB">
    <property type="protein sequence ID" value="MCU_003140-RB"/>
    <property type="gene ID" value="MCU_003140"/>
</dbReference>
<name>A0A5K3EU90_MESCO</name>